<dbReference type="Proteomes" id="UP001145114">
    <property type="component" value="Unassembled WGS sequence"/>
</dbReference>
<comment type="caution">
    <text evidence="1">The sequence shown here is derived from an EMBL/GenBank/DDBJ whole genome shotgun (WGS) entry which is preliminary data.</text>
</comment>
<organism evidence="1 2">
    <name type="scientific">Spiromyces aspiralis</name>
    <dbReference type="NCBI Taxonomy" id="68401"/>
    <lineage>
        <taxon>Eukaryota</taxon>
        <taxon>Fungi</taxon>
        <taxon>Fungi incertae sedis</taxon>
        <taxon>Zoopagomycota</taxon>
        <taxon>Kickxellomycotina</taxon>
        <taxon>Kickxellomycetes</taxon>
        <taxon>Kickxellales</taxon>
        <taxon>Kickxellaceae</taxon>
        <taxon>Spiromyces</taxon>
    </lineage>
</organism>
<evidence type="ECO:0000313" key="1">
    <source>
        <dbReference type="EMBL" id="KAJ1673092.1"/>
    </source>
</evidence>
<sequence>YKGQQQVADDIGKKIDEAIASIKKPSFIFPAFPDSLAYFPTELEGVMDEDNRVMLNPLLKQLPPPPPSPPPVISKDVVDSNRTLELVAQLEKHIEEARSQAEMVEGKLAEVLRKNRQQWPSEPTPVAGAKKPQPQQQMIKGQK</sequence>
<reference evidence="1" key="1">
    <citation type="submission" date="2022-06" db="EMBL/GenBank/DDBJ databases">
        <title>Phylogenomic reconstructions and comparative analyses of Kickxellomycotina fungi.</title>
        <authorList>
            <person name="Reynolds N.K."/>
            <person name="Stajich J.E."/>
            <person name="Barry K."/>
            <person name="Grigoriev I.V."/>
            <person name="Crous P."/>
            <person name="Smith M.E."/>
        </authorList>
    </citation>
    <scope>NUCLEOTIDE SEQUENCE</scope>
    <source>
        <strain evidence="1">RSA 2271</strain>
    </source>
</reference>
<evidence type="ECO:0000313" key="2">
    <source>
        <dbReference type="Proteomes" id="UP001145114"/>
    </source>
</evidence>
<gene>
    <name evidence="1" type="ORF">EV182_005908</name>
</gene>
<feature type="non-terminal residue" evidence="1">
    <location>
        <position position="1"/>
    </location>
</feature>
<keyword evidence="2" id="KW-1185">Reference proteome</keyword>
<name>A0ACC1HCT8_9FUNG</name>
<accession>A0ACC1HCT8</accession>
<protein>
    <submittedName>
        <fullName evidence="1">Uncharacterized protein</fullName>
    </submittedName>
</protein>
<proteinExistence type="predicted"/>
<dbReference type="EMBL" id="JAMZIH010007405">
    <property type="protein sequence ID" value="KAJ1673092.1"/>
    <property type="molecule type" value="Genomic_DNA"/>
</dbReference>